<accession>A0ABD2QD59</accession>
<protein>
    <recommendedName>
        <fullName evidence="2">LicD/FKTN/FKRP nucleotidyltransferase domain-containing protein</fullName>
    </recommendedName>
</protein>
<organism evidence="3 4">
    <name type="scientific">Cichlidogyrus casuarinus</name>
    <dbReference type="NCBI Taxonomy" id="1844966"/>
    <lineage>
        <taxon>Eukaryota</taxon>
        <taxon>Metazoa</taxon>
        <taxon>Spiralia</taxon>
        <taxon>Lophotrochozoa</taxon>
        <taxon>Platyhelminthes</taxon>
        <taxon>Monogenea</taxon>
        <taxon>Monopisthocotylea</taxon>
        <taxon>Dactylogyridea</taxon>
        <taxon>Ancyrocephalidae</taxon>
        <taxon>Cichlidogyrus</taxon>
    </lineage>
</organism>
<gene>
    <name evidence="3" type="ORF">Ciccas_003902</name>
</gene>
<keyword evidence="1" id="KW-0472">Membrane</keyword>
<keyword evidence="1" id="KW-0812">Transmembrane</keyword>
<comment type="caution">
    <text evidence="3">The sequence shown here is derived from an EMBL/GenBank/DDBJ whole genome shotgun (WGS) entry which is preliminary data.</text>
</comment>
<dbReference type="Pfam" id="PF04991">
    <property type="entry name" value="LicD"/>
    <property type="match status" value="1"/>
</dbReference>
<dbReference type="InterPro" id="IPR052942">
    <property type="entry name" value="LPS_cholinephosphotransferase"/>
</dbReference>
<keyword evidence="1" id="KW-1133">Transmembrane helix</keyword>
<evidence type="ECO:0000256" key="1">
    <source>
        <dbReference type="SAM" id="Phobius"/>
    </source>
</evidence>
<dbReference type="InterPro" id="IPR007074">
    <property type="entry name" value="LicD/FKTN/FKRP_NTP_transf"/>
</dbReference>
<dbReference type="PANTHER" id="PTHR43404">
    <property type="entry name" value="LIPOPOLYSACCHARIDE CHOLINEPHOSPHOTRANSFERASE LICD"/>
    <property type="match status" value="1"/>
</dbReference>
<dbReference type="Proteomes" id="UP001626550">
    <property type="component" value="Unassembled WGS sequence"/>
</dbReference>
<feature type="transmembrane region" description="Helical" evidence="1">
    <location>
        <begin position="12"/>
        <end position="31"/>
    </location>
</feature>
<evidence type="ECO:0000259" key="2">
    <source>
        <dbReference type="Pfam" id="PF04991"/>
    </source>
</evidence>
<keyword evidence="4" id="KW-1185">Reference proteome</keyword>
<feature type="domain" description="LicD/FKTN/FKRP nucleotidyltransferase" evidence="2">
    <location>
        <begin position="145"/>
        <end position="257"/>
    </location>
</feature>
<dbReference type="EMBL" id="JBJKFK010000381">
    <property type="protein sequence ID" value="KAL3317449.1"/>
    <property type="molecule type" value="Genomic_DNA"/>
</dbReference>
<dbReference type="AlphaFoldDB" id="A0ABD2QD59"/>
<reference evidence="3 4" key="1">
    <citation type="submission" date="2024-11" db="EMBL/GenBank/DDBJ databases">
        <title>Adaptive evolution of stress response genes in parasites aligns with host niche diversity.</title>
        <authorList>
            <person name="Hahn C."/>
            <person name="Resl P."/>
        </authorList>
    </citation>
    <scope>NUCLEOTIDE SEQUENCE [LARGE SCALE GENOMIC DNA]</scope>
    <source>
        <strain evidence="3">EGGRZ-B1_66</strain>
        <tissue evidence="3">Body</tissue>
    </source>
</reference>
<dbReference type="PANTHER" id="PTHR43404:SF1">
    <property type="entry name" value="MNN4P"/>
    <property type="match status" value="1"/>
</dbReference>
<dbReference type="GO" id="GO:0009100">
    <property type="term" value="P:glycoprotein metabolic process"/>
    <property type="evidence" value="ECO:0007669"/>
    <property type="project" value="UniProtKB-ARBA"/>
</dbReference>
<sequence length="342" mass="39667">MEGSHKLRIKCIALLLLFIIGMIFLIEYLLVRNTKQSILTIARNWYDNRIIEVQTDFWLPNLKNALIDQTKNKITIGTEEYLITHGFNFHNLSEMNNVTVPRPYQVNPVYLIENSSGSLCRKYEHNSRRNEIFHIIQKWITVSTAQQIIWWLWYGSLLSSIRNKDINPWDTDSDLCMLDKFETVLRSHETQKLAKQNGIRIIVRPSVHCGYGDSDRRSCNGIKVKSLVDSCSFCGPLARILSNNTGDHGIYVDIYRCGFYYDSQAKHHKFYDEGTSEDVPITPQSQARLDALFPLSICEYMSLKLPCPRVPSEYLHVVYGKNFLTPQRKCNPRTGTYVKMIN</sequence>
<proteinExistence type="predicted"/>
<evidence type="ECO:0000313" key="3">
    <source>
        <dbReference type="EMBL" id="KAL3317449.1"/>
    </source>
</evidence>
<evidence type="ECO:0000313" key="4">
    <source>
        <dbReference type="Proteomes" id="UP001626550"/>
    </source>
</evidence>
<name>A0ABD2QD59_9PLAT</name>